<dbReference type="Proteomes" id="UP000094526">
    <property type="component" value="Unassembled WGS sequence"/>
</dbReference>
<organism evidence="2 3">
    <name type="scientific">Cladophialophora carrionii</name>
    <dbReference type="NCBI Taxonomy" id="86049"/>
    <lineage>
        <taxon>Eukaryota</taxon>
        <taxon>Fungi</taxon>
        <taxon>Dikarya</taxon>
        <taxon>Ascomycota</taxon>
        <taxon>Pezizomycotina</taxon>
        <taxon>Eurotiomycetes</taxon>
        <taxon>Chaetothyriomycetidae</taxon>
        <taxon>Chaetothyriales</taxon>
        <taxon>Herpotrichiellaceae</taxon>
        <taxon>Cladophialophora</taxon>
    </lineage>
</organism>
<sequence length="131" mass="14948">MGHQKSSSKLLLERGLGPTDRIAIRFIHGKRPVRRDNDPEGRSANVTSQEEKDRKEMAAVGELDEEMDMMTDPELLHFARADQEGERAQSPWPRPETLIEHRTQARNTLLHRLGRPVIEGLGRHTEHELGS</sequence>
<name>A0A1C1D1C5_9EURO</name>
<protein>
    <submittedName>
        <fullName evidence="2">Uncharacterized protein</fullName>
    </submittedName>
</protein>
<evidence type="ECO:0000313" key="3">
    <source>
        <dbReference type="Proteomes" id="UP000094526"/>
    </source>
</evidence>
<reference evidence="3" key="1">
    <citation type="submission" date="2015-07" db="EMBL/GenBank/DDBJ databases">
        <authorList>
            <person name="Teixeira M.M."/>
            <person name="Souza R.C."/>
            <person name="Almeida L.G."/>
            <person name="Vicente V.A."/>
            <person name="de Hoog S."/>
            <person name="Bocca A.L."/>
            <person name="de Almeida S.R."/>
            <person name="Vasconcelos A.T."/>
            <person name="Felipe M.S."/>
        </authorList>
    </citation>
    <scope>NUCLEOTIDE SEQUENCE [LARGE SCALE GENOMIC DNA]</scope>
    <source>
        <strain evidence="3">KSF</strain>
    </source>
</reference>
<evidence type="ECO:0000256" key="1">
    <source>
        <dbReference type="SAM" id="MobiDB-lite"/>
    </source>
</evidence>
<dbReference type="AlphaFoldDB" id="A0A1C1D1C5"/>
<accession>A0A1C1D1C5</accession>
<proteinExistence type="predicted"/>
<evidence type="ECO:0000313" key="2">
    <source>
        <dbReference type="EMBL" id="OCT54536.1"/>
    </source>
</evidence>
<keyword evidence="3" id="KW-1185">Reference proteome</keyword>
<dbReference type="EMBL" id="LGRB01000004">
    <property type="protein sequence ID" value="OCT54536.1"/>
    <property type="molecule type" value="Genomic_DNA"/>
</dbReference>
<feature type="region of interest" description="Disordered" evidence="1">
    <location>
        <begin position="27"/>
        <end position="56"/>
    </location>
</feature>
<gene>
    <name evidence="2" type="ORF">CLCR_00989</name>
</gene>
<dbReference type="VEuPathDB" id="FungiDB:G647_10120"/>
<dbReference type="VEuPathDB" id="FungiDB:CLCR_00989"/>
<dbReference type="OrthoDB" id="4158067at2759"/>
<comment type="caution">
    <text evidence="2">The sequence shown here is derived from an EMBL/GenBank/DDBJ whole genome shotgun (WGS) entry which is preliminary data.</text>
</comment>